<reference evidence="1 2" key="1">
    <citation type="submission" date="2024-06" db="EMBL/GenBank/DDBJ databases">
        <title>Draft genome sequence of Helicobacter trogontum NHP16-4001.</title>
        <authorList>
            <person name="Rimbara E."/>
            <person name="Suzuki M."/>
        </authorList>
    </citation>
    <scope>NUCLEOTIDE SEQUENCE [LARGE SCALE GENOMIC DNA]</scope>
    <source>
        <strain evidence="1 2">NHP16-4001</strain>
    </source>
</reference>
<dbReference type="Proteomes" id="UP001562457">
    <property type="component" value="Unassembled WGS sequence"/>
</dbReference>
<keyword evidence="2" id="KW-1185">Reference proteome</keyword>
<name>A0ABQ0D4F9_9HELI</name>
<comment type="caution">
    <text evidence="1">The sequence shown here is derived from an EMBL/GenBank/DDBJ whole genome shotgun (WGS) entry which is preliminary data.</text>
</comment>
<accession>A0ABQ0D4F9</accession>
<sequence length="381" mass="44187">MQIHSYSLTSKAGLINIIKPLYKQSSDYVSMLENIKTKVESDFTHTKLYDLKALLNDCNTFVSYFMDKLRIKNNEISLESFLSNVSKASMYEYLVYLFDNKEKGYFALPHHKDIQVSDFLQAQARLKELLANFSDDELELTKPKDTNAPKIQLPNIETQYPDMLEYAWLKLDKFINVDSKRLDSMSETELNDTNRELQLAYNYFGAMYALSVGAQTQEQTLKNLQTLANITQTQISSIDEFLEKYTEIEAKMPTFPVDSNTLRQQLKQTFTQIQQVYNALKVSQYNTMSDENLLIEYKKLSAEMIIKDTKQRLENQGKSEYEIVQNIIAEDGSGYTATTYDELKEVLINDPRLNAQAEKLLKESKQLFIQQIKDIEAYLMT</sequence>
<dbReference type="EMBL" id="BAAFHN010000028">
    <property type="protein sequence ID" value="GAB0173234.1"/>
    <property type="molecule type" value="Genomic_DNA"/>
</dbReference>
<protein>
    <submittedName>
        <fullName evidence="1">Uncharacterized protein</fullName>
    </submittedName>
</protein>
<evidence type="ECO:0000313" key="2">
    <source>
        <dbReference type="Proteomes" id="UP001562457"/>
    </source>
</evidence>
<proteinExistence type="predicted"/>
<gene>
    <name evidence="1" type="ORF">NHP164001_12520</name>
</gene>
<evidence type="ECO:0000313" key="1">
    <source>
        <dbReference type="EMBL" id="GAB0173234.1"/>
    </source>
</evidence>
<organism evidence="1 2">
    <name type="scientific">Helicobacter trogontum</name>
    <dbReference type="NCBI Taxonomy" id="50960"/>
    <lineage>
        <taxon>Bacteria</taxon>
        <taxon>Pseudomonadati</taxon>
        <taxon>Campylobacterota</taxon>
        <taxon>Epsilonproteobacteria</taxon>
        <taxon>Campylobacterales</taxon>
        <taxon>Helicobacteraceae</taxon>
        <taxon>Helicobacter</taxon>
    </lineage>
</organism>
<dbReference type="RefSeq" id="WP_369607473.1">
    <property type="nucleotide sequence ID" value="NZ_BAAFHN010000028.1"/>
</dbReference>